<gene>
    <name evidence="1" type="ORF">UFOVP410_163</name>
</gene>
<name>A0A6J5M3G9_9CAUD</name>
<accession>A0A6J5M3G9</accession>
<dbReference type="EMBL" id="LR796388">
    <property type="protein sequence ID" value="CAB4141324.1"/>
    <property type="molecule type" value="Genomic_DNA"/>
</dbReference>
<proteinExistence type="predicted"/>
<sequence length="111" mass="12804">MEINPEIDSPYYGSVLICAVRYALGRKTYVSQLIVYEILLRWSKLSPQDKVLICQDILHYFKSQESLGVNCDDDCWKKIIEKGVEDKILVDSTSKEALQNMLKEDTANKEQ</sequence>
<reference evidence="1" key="1">
    <citation type="submission" date="2020-04" db="EMBL/GenBank/DDBJ databases">
        <authorList>
            <person name="Chiriac C."/>
            <person name="Salcher M."/>
            <person name="Ghai R."/>
            <person name="Kavagutti S V."/>
        </authorList>
    </citation>
    <scope>NUCLEOTIDE SEQUENCE</scope>
</reference>
<evidence type="ECO:0000313" key="1">
    <source>
        <dbReference type="EMBL" id="CAB4141324.1"/>
    </source>
</evidence>
<organism evidence="1">
    <name type="scientific">uncultured Caudovirales phage</name>
    <dbReference type="NCBI Taxonomy" id="2100421"/>
    <lineage>
        <taxon>Viruses</taxon>
        <taxon>Duplodnaviria</taxon>
        <taxon>Heunggongvirae</taxon>
        <taxon>Uroviricota</taxon>
        <taxon>Caudoviricetes</taxon>
        <taxon>Peduoviridae</taxon>
        <taxon>Maltschvirus</taxon>
        <taxon>Maltschvirus maltsch</taxon>
    </lineage>
</organism>
<protein>
    <submittedName>
        <fullName evidence="1">Uncharacterized protein</fullName>
    </submittedName>
</protein>